<gene>
    <name evidence="2" type="ORF">DTER00134_LOCUS19709</name>
</gene>
<dbReference type="InterPro" id="IPR036249">
    <property type="entry name" value="Thioredoxin-like_sf"/>
</dbReference>
<organism evidence="2">
    <name type="scientific">Dunaliella tertiolecta</name>
    <name type="common">Green alga</name>
    <dbReference type="NCBI Taxonomy" id="3047"/>
    <lineage>
        <taxon>Eukaryota</taxon>
        <taxon>Viridiplantae</taxon>
        <taxon>Chlorophyta</taxon>
        <taxon>core chlorophytes</taxon>
        <taxon>Chlorophyceae</taxon>
        <taxon>CS clade</taxon>
        <taxon>Chlamydomonadales</taxon>
        <taxon>Dunaliellaceae</taxon>
        <taxon>Dunaliella</taxon>
    </lineage>
</organism>
<reference evidence="2" key="1">
    <citation type="submission" date="2021-01" db="EMBL/GenBank/DDBJ databases">
        <authorList>
            <person name="Corre E."/>
            <person name="Pelletier E."/>
            <person name="Niang G."/>
            <person name="Scheremetjew M."/>
            <person name="Finn R."/>
            <person name="Kale V."/>
            <person name="Holt S."/>
            <person name="Cochrane G."/>
            <person name="Meng A."/>
            <person name="Brown T."/>
            <person name="Cohen L."/>
        </authorList>
    </citation>
    <scope>NUCLEOTIDE SEQUENCE</scope>
    <source>
        <strain evidence="2">CCMP1320</strain>
    </source>
</reference>
<accession>A0A7S3VTF6</accession>
<dbReference type="CDD" id="cd02947">
    <property type="entry name" value="TRX_family"/>
    <property type="match status" value="1"/>
</dbReference>
<feature type="domain" description="Thioredoxin" evidence="1">
    <location>
        <begin position="98"/>
        <end position="190"/>
    </location>
</feature>
<protein>
    <recommendedName>
        <fullName evidence="1">Thioredoxin domain-containing protein</fullName>
    </recommendedName>
</protein>
<sequence length="231" mass="26162">MIKMKLSQLSGQGHAQRSLQTCCWDRRAWSGNCGRRLGNNRAEKRTVLSRAIHINRRAALDSAWDRQQQRDSEHEELLDSLQQNNGLIGHVIEVEDLDHLETISNAAGSRLCVLFLHSKACGTCKSVAKEFEEMCKQQAAEGAQHSPIVFLKHDVFDEYDFPSTLARFHHVKAVPTFLFLADGAVVKRMSMRDVRTLASAPKAWIHHALDWDVKQLRSAIAAAQQQQQQQQ</sequence>
<dbReference type="Pfam" id="PF00085">
    <property type="entry name" value="Thioredoxin"/>
    <property type="match status" value="1"/>
</dbReference>
<dbReference type="Gene3D" id="3.40.30.10">
    <property type="entry name" value="Glutaredoxin"/>
    <property type="match status" value="1"/>
</dbReference>
<dbReference type="InterPro" id="IPR044176">
    <property type="entry name" value="TRL4_chloroplastic"/>
</dbReference>
<dbReference type="AlphaFoldDB" id="A0A7S3VTF6"/>
<dbReference type="PANTHER" id="PTHR47912:SF1">
    <property type="entry name" value="THIOREDOXIN-LIKE 4, CHLOROPLASTIC"/>
    <property type="match status" value="1"/>
</dbReference>
<dbReference type="SUPFAM" id="SSF52833">
    <property type="entry name" value="Thioredoxin-like"/>
    <property type="match status" value="1"/>
</dbReference>
<dbReference type="InterPro" id="IPR013766">
    <property type="entry name" value="Thioredoxin_domain"/>
</dbReference>
<name>A0A7S3VTF6_DUNTE</name>
<evidence type="ECO:0000313" key="2">
    <source>
        <dbReference type="EMBL" id="CAE0504636.1"/>
    </source>
</evidence>
<dbReference type="EMBL" id="HBIP01032360">
    <property type="protein sequence ID" value="CAE0504636.1"/>
    <property type="molecule type" value="Transcribed_RNA"/>
</dbReference>
<proteinExistence type="predicted"/>
<evidence type="ECO:0000259" key="1">
    <source>
        <dbReference type="Pfam" id="PF00085"/>
    </source>
</evidence>
<dbReference type="PANTHER" id="PTHR47912">
    <property type="entry name" value="THIOREDOXIN-LIKE 4, CHLOROPLASTIC"/>
    <property type="match status" value="1"/>
</dbReference>